<dbReference type="SUPFAM" id="SSF53850">
    <property type="entry name" value="Periplasmic binding protein-like II"/>
    <property type="match status" value="1"/>
</dbReference>
<evidence type="ECO:0000256" key="1">
    <source>
        <dbReference type="ARBA" id="ARBA00006987"/>
    </source>
</evidence>
<dbReference type="Pfam" id="PF03401">
    <property type="entry name" value="TctC"/>
    <property type="match status" value="1"/>
</dbReference>
<dbReference type="Gene3D" id="3.40.190.10">
    <property type="entry name" value="Periplasmic binding protein-like II"/>
    <property type="match status" value="1"/>
</dbReference>
<comment type="similarity">
    <text evidence="1">Belongs to the UPF0065 (bug) family.</text>
</comment>
<gene>
    <name evidence="2" type="ORF">EAH89_03830</name>
</gene>
<dbReference type="InterPro" id="IPR042100">
    <property type="entry name" value="Bug_dom1"/>
</dbReference>
<proteinExistence type="inferred from homology"/>
<dbReference type="CDD" id="cd07012">
    <property type="entry name" value="PBP2_Bug_TTT"/>
    <property type="match status" value="1"/>
</dbReference>
<reference evidence="2 3" key="1">
    <citation type="journal article" date="2019" name="Environ. Microbiol.">
        <title>Species interactions and distinct microbial communities in high Arctic permafrost affected cryosols are associated with the CH4 and CO2 gas fluxes.</title>
        <authorList>
            <person name="Altshuler I."/>
            <person name="Hamel J."/>
            <person name="Turney S."/>
            <person name="Magnuson E."/>
            <person name="Levesque R."/>
            <person name="Greer C."/>
            <person name="Whyte L.G."/>
        </authorList>
    </citation>
    <scope>NUCLEOTIDE SEQUENCE [LARGE SCALE GENOMIC DNA]</scope>
    <source>
        <strain evidence="2 3">S9.3B</strain>
    </source>
</reference>
<evidence type="ECO:0000313" key="2">
    <source>
        <dbReference type="EMBL" id="TPG60505.1"/>
    </source>
</evidence>
<organism evidence="2 3">
    <name type="scientific">Muricoccus nepalensis</name>
    <dbReference type="NCBI Taxonomy" id="1854500"/>
    <lineage>
        <taxon>Bacteria</taxon>
        <taxon>Pseudomonadati</taxon>
        <taxon>Pseudomonadota</taxon>
        <taxon>Alphaproteobacteria</taxon>
        <taxon>Acetobacterales</taxon>
        <taxon>Roseomonadaceae</taxon>
        <taxon>Muricoccus</taxon>
    </lineage>
</organism>
<dbReference type="PANTHER" id="PTHR42928:SF5">
    <property type="entry name" value="BLR1237 PROTEIN"/>
    <property type="match status" value="1"/>
</dbReference>
<dbReference type="Proteomes" id="UP000317078">
    <property type="component" value="Unassembled WGS sequence"/>
</dbReference>
<dbReference type="AlphaFoldDB" id="A0A502GF29"/>
<dbReference type="InterPro" id="IPR005064">
    <property type="entry name" value="BUG"/>
</dbReference>
<protein>
    <submittedName>
        <fullName evidence="2">Tripartite tricarboxylate transporter substrate binding protein</fullName>
    </submittedName>
</protein>
<dbReference type="RefSeq" id="WP_140881433.1">
    <property type="nucleotide sequence ID" value="NZ_RCZP01000002.1"/>
</dbReference>
<name>A0A502GF29_9PROT</name>
<comment type="caution">
    <text evidence="2">The sequence shown here is derived from an EMBL/GenBank/DDBJ whole genome shotgun (WGS) entry which is preliminary data.</text>
</comment>
<dbReference type="EMBL" id="RCZP01000002">
    <property type="protein sequence ID" value="TPG60505.1"/>
    <property type="molecule type" value="Genomic_DNA"/>
</dbReference>
<dbReference type="Gene3D" id="3.40.190.150">
    <property type="entry name" value="Bordetella uptake gene, domain 1"/>
    <property type="match status" value="1"/>
</dbReference>
<sequence>MNRRQMLGLAAGGLAAPILRPGRARAQEAWPSKPVTIIVPFAPGSSSDIIARAMAQALQVSSGKGIVVENRPGATGEIGARVVIRAAPDGGLLMHAPISTWAINAALRPNLSYDPTRDFTGLMQTVRTPNVLVVNPDQVPATDLAGFVAWLKQRAGRAAYSSSGVGSSDHLTAEMFKQRTGTEASHIPYSGGGPATTDLIAGNVQFSFQNLGSIAPHIRDGRVRAIVTTASARNLILPEAPTATEAGLADFVVYSWQALGGPPGMAPALAAQVQAACAAALRQPETAKRLTDLGFEIVASTQEAFAGFQREEIARWKDVVQKGRIAPE</sequence>
<accession>A0A502GF29</accession>
<keyword evidence="3" id="KW-1185">Reference proteome</keyword>
<dbReference type="PANTHER" id="PTHR42928">
    <property type="entry name" value="TRICARBOXYLATE-BINDING PROTEIN"/>
    <property type="match status" value="1"/>
</dbReference>
<dbReference type="PIRSF" id="PIRSF017082">
    <property type="entry name" value="YflP"/>
    <property type="match status" value="1"/>
</dbReference>
<evidence type="ECO:0000313" key="3">
    <source>
        <dbReference type="Proteomes" id="UP000317078"/>
    </source>
</evidence>
<dbReference type="OrthoDB" id="7250553at2"/>